<dbReference type="GO" id="GO:0008234">
    <property type="term" value="F:cysteine-type peptidase activity"/>
    <property type="evidence" value="ECO:0007669"/>
    <property type="project" value="UniProtKB-KW"/>
</dbReference>
<dbReference type="PANTHER" id="PTHR47359">
    <property type="entry name" value="PEPTIDOGLYCAN DL-ENDOPEPTIDASE CWLO"/>
    <property type="match status" value="1"/>
</dbReference>
<evidence type="ECO:0000256" key="2">
    <source>
        <dbReference type="ARBA" id="ARBA00022670"/>
    </source>
</evidence>
<dbReference type="AlphaFoldDB" id="A0A3S5YA33"/>
<dbReference type="InterPro" id="IPR051794">
    <property type="entry name" value="PG_Endopeptidase_C40"/>
</dbReference>
<evidence type="ECO:0000256" key="4">
    <source>
        <dbReference type="ARBA" id="ARBA00022807"/>
    </source>
</evidence>
<dbReference type="SMR" id="A0A3S5YA33"/>
<evidence type="ECO:0000256" key="1">
    <source>
        <dbReference type="ARBA" id="ARBA00007074"/>
    </source>
</evidence>
<organism evidence="6">
    <name type="scientific">Rhodococcus hoagii (strain 103S)</name>
    <name type="common">Rhodococcus equi</name>
    <dbReference type="NCBI Taxonomy" id="685727"/>
    <lineage>
        <taxon>Bacteria</taxon>
        <taxon>Bacillati</taxon>
        <taxon>Actinomycetota</taxon>
        <taxon>Actinomycetes</taxon>
        <taxon>Mycobacteriales</taxon>
        <taxon>Nocardiaceae</taxon>
        <taxon>Prescottella</taxon>
    </lineage>
</organism>
<accession>A0A3S5YA33</accession>
<dbReference type="InterPro" id="IPR000064">
    <property type="entry name" value="NLP_P60_dom"/>
</dbReference>
<dbReference type="Pfam" id="PF00877">
    <property type="entry name" value="NLPC_P60"/>
    <property type="match status" value="1"/>
</dbReference>
<dbReference type="InterPro" id="IPR038765">
    <property type="entry name" value="Papain-like_cys_pep_sf"/>
</dbReference>
<keyword evidence="2" id="KW-0645">Protease</keyword>
<feature type="domain" description="NlpC/P60" evidence="5">
    <location>
        <begin position="270"/>
        <end position="384"/>
    </location>
</feature>
<evidence type="ECO:0000313" key="7">
    <source>
        <dbReference type="Proteomes" id="UP000006892"/>
    </source>
</evidence>
<dbReference type="KEGG" id="req:REQ_34260"/>
<evidence type="ECO:0000256" key="3">
    <source>
        <dbReference type="ARBA" id="ARBA00022801"/>
    </source>
</evidence>
<dbReference type="Proteomes" id="UP001154400">
    <property type="component" value="Chromosome"/>
</dbReference>
<dbReference type="Gene3D" id="3.90.1720.10">
    <property type="entry name" value="endopeptidase domain like (from Nostoc punctiforme)"/>
    <property type="match status" value="1"/>
</dbReference>
<keyword evidence="4" id="KW-0788">Thiol protease</keyword>
<comment type="similarity">
    <text evidence="1">Belongs to the peptidase C40 family.</text>
</comment>
<dbReference type="EMBL" id="FN563149">
    <property type="protein sequence ID" value="CBH49421.1"/>
    <property type="molecule type" value="Genomic_DNA"/>
</dbReference>
<gene>
    <name evidence="6" type="ordered locus">REQ_34260</name>
</gene>
<dbReference type="PROSITE" id="PS51935">
    <property type="entry name" value="NLPC_P60"/>
    <property type="match status" value="1"/>
</dbReference>
<dbReference type="GO" id="GO:0006508">
    <property type="term" value="P:proteolysis"/>
    <property type="evidence" value="ECO:0007669"/>
    <property type="project" value="UniProtKB-KW"/>
</dbReference>
<evidence type="ECO:0000259" key="5">
    <source>
        <dbReference type="PROSITE" id="PS51935"/>
    </source>
</evidence>
<proteinExistence type="inferred from homology"/>
<dbReference type="SUPFAM" id="SSF54001">
    <property type="entry name" value="Cysteine proteinases"/>
    <property type="match status" value="1"/>
</dbReference>
<sequence length="384" mass="38111">MIDVLARPVVDLLAAFGSGALPAGSPAASLRAASEAIDAAHAVGRTGISELGGSWTGVAADAAVTKAEATQSASVQLSDRGREIATVVEAASESVRAGNAELAAILQSFLSLASSALPALATPAGQMMLIGAATEHLGRALTVVERVRGELAAHTAKIVDLTAPDPVPSDARTVAASATLPAAPVAPQVDVAGRVLSAFAGPSSGPVGSFGSSAGDVAPVAYGSGSYGSGSAVASTESGSAGGSTSYDPRFGGSGVEIVLPDGTTAVAPNEEAADAVRNALTQQGVPYQWGGTTPGQGLDCSGLTQWAYREAGVELPRLAQEQSVGVPVAQENVMPGDLAVWDGHVAMVIGNGQMVEAGDPVSISAIRTSNSGMGFHGFYRPTE</sequence>
<dbReference type="PANTHER" id="PTHR47359:SF3">
    <property type="entry name" value="NLP_P60 DOMAIN-CONTAINING PROTEIN-RELATED"/>
    <property type="match status" value="1"/>
</dbReference>
<name>A0A3S5YA33_RHOH1</name>
<evidence type="ECO:0000313" key="6">
    <source>
        <dbReference type="EMBL" id="CBH49421.1"/>
    </source>
</evidence>
<protein>
    <submittedName>
        <fullName evidence="6">Secreted protein</fullName>
    </submittedName>
</protein>
<reference evidence="6" key="1">
    <citation type="journal article" date="2010" name="PLoS Genet.">
        <title>The genome of a pathogenic rhodococcus: cooptive virulence underpinned by key gene acquisitions.</title>
        <authorList>
            <person name="Letek M."/>
            <person name="Gonzalez P."/>
            <person name="Macarthur I."/>
            <person name="Rodriguez H."/>
            <person name="Freeman T.C."/>
            <person name="Valero-Rello A."/>
            <person name="Blanco M."/>
            <person name="Buckley T."/>
            <person name="Cherevach I."/>
            <person name="Fahey R."/>
            <person name="Hapeshi A."/>
            <person name="Holdstock J."/>
            <person name="Leadon D."/>
            <person name="Navas J."/>
            <person name="Ocampo A."/>
            <person name="Quail M.A."/>
            <person name="Sanders M."/>
            <person name="Scortti M.M."/>
            <person name="Prescott J.F."/>
            <person name="Fogarty U."/>
            <person name="Meijer W.G."/>
            <person name="Parkhill J."/>
            <person name="Bentley S.D."/>
            <person name="Vazquez-Boland J.A."/>
        </authorList>
    </citation>
    <scope>NUCLEOTIDE SEQUENCE [LARGE SCALE GENOMIC DNA]</scope>
    <source>
        <strain evidence="6 7">103S</strain>
    </source>
</reference>
<keyword evidence="3" id="KW-0378">Hydrolase</keyword>
<dbReference type="RefSeq" id="WP_013416802.1">
    <property type="nucleotide sequence ID" value="NC_014659.1"/>
</dbReference>